<dbReference type="CDD" id="cd19605">
    <property type="entry name" value="serpin_protozoa"/>
    <property type="match status" value="1"/>
</dbReference>
<sequence>MSNFLEGLASIFSGKKPEKSDEMASMSTPAAELQRAMAARKRAQGRDGNFVMSPFSVLLVFAMAMRGASGPTLREMHNFLKLSSLPAVPKLDQEGFSPEAAPQLAVGSRVYVHQDFEGNPQFRKYASVLKTESAGETEAKTLDFADTAAAVEEINGFVSKQTHEHIKQLVTAQDVNPNTKLVLVSAMYFKCSWAKQFPKHRTDTGTFHALVNGKHVEQQVSMMHTTLKDSPLAVKVDENVVAIALPYSDPNTAMYIIQPRDSHHLATLFDKKKSAELGVAYIESLVREMRSEETAEAMWGKQVRLTMPKFKLSSAANREDLIPVFSEVLGIKSMFDVNSADFSKITGNRDLVVSSFLHAADIDVDENGTVATAATAMGMMLRMAMAEPKIVNVTIDRPFAFQIRYTPPSGKQDGSDDYVLFSGQITDVAAAQ</sequence>
<dbReference type="PANTHER" id="PTHR11461:SF211">
    <property type="entry name" value="GH10112P-RELATED"/>
    <property type="match status" value="1"/>
</dbReference>
<evidence type="ECO:0000313" key="5">
    <source>
        <dbReference type="Proteomes" id="UP000028828"/>
    </source>
</evidence>
<organism evidence="4 5">
    <name type="scientific">Toxoplasma gondii p89</name>
    <dbReference type="NCBI Taxonomy" id="943119"/>
    <lineage>
        <taxon>Eukaryota</taxon>
        <taxon>Sar</taxon>
        <taxon>Alveolata</taxon>
        <taxon>Apicomplexa</taxon>
        <taxon>Conoidasida</taxon>
        <taxon>Coccidia</taxon>
        <taxon>Eucoccidiorida</taxon>
        <taxon>Eimeriorina</taxon>
        <taxon>Sarcocystidae</taxon>
        <taxon>Toxoplasma</taxon>
    </lineage>
</organism>
<comment type="similarity">
    <text evidence="1 2">Belongs to the serpin family.</text>
</comment>
<dbReference type="GO" id="GO:0005615">
    <property type="term" value="C:extracellular space"/>
    <property type="evidence" value="ECO:0007669"/>
    <property type="project" value="InterPro"/>
</dbReference>
<dbReference type="Pfam" id="PF00079">
    <property type="entry name" value="Serpin"/>
    <property type="match status" value="1"/>
</dbReference>
<dbReference type="Gene3D" id="3.30.497.10">
    <property type="entry name" value="Antithrombin, subunit I, domain 2"/>
    <property type="match status" value="1"/>
</dbReference>
<accession>A0A086KTX9</accession>
<evidence type="ECO:0000256" key="2">
    <source>
        <dbReference type="RuleBase" id="RU000411"/>
    </source>
</evidence>
<dbReference type="SMR" id="A0A086KTX9"/>
<dbReference type="Proteomes" id="UP000028828">
    <property type="component" value="Unassembled WGS sequence"/>
</dbReference>
<dbReference type="EMBL" id="AEYI02000574">
    <property type="protein sequence ID" value="KFG47847.1"/>
    <property type="molecule type" value="Genomic_DNA"/>
</dbReference>
<dbReference type="OrthoDB" id="419611at2759"/>
<dbReference type="Gene3D" id="2.30.39.10">
    <property type="entry name" value="Alpha-1-antitrypsin, domain 1"/>
    <property type="match status" value="1"/>
</dbReference>
<dbReference type="PANTHER" id="PTHR11461">
    <property type="entry name" value="SERINE PROTEASE INHIBITOR, SERPIN"/>
    <property type="match status" value="1"/>
</dbReference>
<evidence type="ECO:0000313" key="4">
    <source>
        <dbReference type="EMBL" id="KFG47847.1"/>
    </source>
</evidence>
<dbReference type="VEuPathDB" id="ToxoDB:TGP89_246130"/>
<dbReference type="GO" id="GO:0004867">
    <property type="term" value="F:serine-type endopeptidase inhibitor activity"/>
    <property type="evidence" value="ECO:0007669"/>
    <property type="project" value="InterPro"/>
</dbReference>
<dbReference type="InterPro" id="IPR042185">
    <property type="entry name" value="Serpin_sf_2"/>
</dbReference>
<dbReference type="InterPro" id="IPR000215">
    <property type="entry name" value="Serpin_fam"/>
</dbReference>
<feature type="domain" description="Serpin" evidence="3">
    <location>
        <begin position="31"/>
        <end position="428"/>
    </location>
</feature>
<dbReference type="InterPro" id="IPR036186">
    <property type="entry name" value="Serpin_sf"/>
</dbReference>
<name>A0A086KTX9_TOXGO</name>
<evidence type="ECO:0000259" key="3">
    <source>
        <dbReference type="SMART" id="SM00093"/>
    </source>
</evidence>
<comment type="caution">
    <text evidence="4">The sequence shown here is derived from an EMBL/GenBank/DDBJ whole genome shotgun (WGS) entry which is preliminary data.</text>
</comment>
<dbReference type="SUPFAM" id="SSF56574">
    <property type="entry name" value="Serpins"/>
    <property type="match status" value="1"/>
</dbReference>
<protein>
    <submittedName>
        <fullName evidence="4">Serpin (Serine proteinase inhibitor) superfamily protein</fullName>
    </submittedName>
</protein>
<dbReference type="SMART" id="SM00093">
    <property type="entry name" value="SERPIN"/>
    <property type="match status" value="1"/>
</dbReference>
<dbReference type="AlphaFoldDB" id="A0A086KTX9"/>
<proteinExistence type="inferred from homology"/>
<dbReference type="InterPro" id="IPR042178">
    <property type="entry name" value="Serpin_sf_1"/>
</dbReference>
<evidence type="ECO:0000256" key="1">
    <source>
        <dbReference type="ARBA" id="ARBA00009500"/>
    </source>
</evidence>
<reference evidence="4 5" key="1">
    <citation type="submission" date="2014-03" db="EMBL/GenBank/DDBJ databases">
        <authorList>
            <person name="Sibley D."/>
            <person name="Venepally P."/>
            <person name="Karamycheva S."/>
            <person name="Hadjithomas M."/>
            <person name="Khan A."/>
            <person name="Brunk B."/>
            <person name="Roos D."/>
            <person name="Caler E."/>
            <person name="Lorenzi H."/>
        </authorList>
    </citation>
    <scope>NUCLEOTIDE SEQUENCE [LARGE SCALE GENOMIC DNA]</scope>
    <source>
        <strain evidence="5">p89</strain>
    </source>
</reference>
<gene>
    <name evidence="4" type="ORF">TGP89_246130</name>
</gene>
<dbReference type="InterPro" id="IPR023796">
    <property type="entry name" value="Serpin_dom"/>
</dbReference>